<evidence type="ECO:0000256" key="2">
    <source>
        <dbReference type="ARBA" id="ARBA00022475"/>
    </source>
</evidence>
<proteinExistence type="predicted"/>
<organism evidence="11 12">
    <name type="scientific">Limosa lapponica baueri</name>
    <dbReference type="NCBI Taxonomy" id="1758121"/>
    <lineage>
        <taxon>Eukaryota</taxon>
        <taxon>Metazoa</taxon>
        <taxon>Chordata</taxon>
        <taxon>Craniata</taxon>
        <taxon>Vertebrata</taxon>
        <taxon>Euteleostomi</taxon>
        <taxon>Archelosauria</taxon>
        <taxon>Archosauria</taxon>
        <taxon>Dinosauria</taxon>
        <taxon>Saurischia</taxon>
        <taxon>Theropoda</taxon>
        <taxon>Coelurosauria</taxon>
        <taxon>Aves</taxon>
        <taxon>Neognathae</taxon>
        <taxon>Neoaves</taxon>
        <taxon>Charadriiformes</taxon>
        <taxon>Scolopacidae</taxon>
        <taxon>Limosa</taxon>
    </lineage>
</organism>
<evidence type="ECO:0008006" key="13">
    <source>
        <dbReference type="Google" id="ProtNLM"/>
    </source>
</evidence>
<keyword evidence="4" id="KW-0552">Olfaction</keyword>
<accession>A0A2I0TIZ1</accession>
<evidence type="ECO:0000256" key="10">
    <source>
        <dbReference type="SAM" id="Phobius"/>
    </source>
</evidence>
<evidence type="ECO:0000256" key="1">
    <source>
        <dbReference type="ARBA" id="ARBA00004651"/>
    </source>
</evidence>
<sequence length="116" mass="12671">MSNSSSIIQFLLVAFADTQELQLLHFVLFLGIYLAALLGNGLIITAVACDHHLHAPMYFFFLNLSLLGLGSTSTTLPKAIANALWNTRAISYAGCAAQVFLFVFFIVAEFSHHHGL</sequence>
<dbReference type="Proteomes" id="UP000233556">
    <property type="component" value="Unassembled WGS sequence"/>
</dbReference>
<protein>
    <recommendedName>
        <fullName evidence="13">G-protein coupled receptors family 1 profile domain-containing protein</fullName>
    </recommendedName>
</protein>
<evidence type="ECO:0000256" key="8">
    <source>
        <dbReference type="ARBA" id="ARBA00023170"/>
    </source>
</evidence>
<feature type="transmembrane region" description="Helical" evidence="10">
    <location>
        <begin position="26"/>
        <end position="49"/>
    </location>
</feature>
<feature type="transmembrane region" description="Helical" evidence="10">
    <location>
        <begin position="56"/>
        <end position="77"/>
    </location>
</feature>
<evidence type="ECO:0000256" key="7">
    <source>
        <dbReference type="ARBA" id="ARBA00023136"/>
    </source>
</evidence>
<evidence type="ECO:0000313" key="11">
    <source>
        <dbReference type="EMBL" id="PKU33778.1"/>
    </source>
</evidence>
<dbReference type="InterPro" id="IPR050516">
    <property type="entry name" value="Olfactory_GPCR"/>
</dbReference>
<dbReference type="OrthoDB" id="5967898at2759"/>
<name>A0A2I0TIZ1_LIMLA</name>
<dbReference type="Pfam" id="PF13853">
    <property type="entry name" value="7tm_4"/>
    <property type="match status" value="1"/>
</dbReference>
<keyword evidence="9" id="KW-0807">Transducer</keyword>
<dbReference type="Gene3D" id="1.20.1070.10">
    <property type="entry name" value="Rhodopsin 7-helix transmembrane proteins"/>
    <property type="match status" value="1"/>
</dbReference>
<keyword evidence="6" id="KW-0297">G-protein coupled receptor</keyword>
<keyword evidence="12" id="KW-1185">Reference proteome</keyword>
<feature type="transmembrane region" description="Helical" evidence="10">
    <location>
        <begin position="89"/>
        <end position="108"/>
    </location>
</feature>
<dbReference type="GO" id="GO:0005886">
    <property type="term" value="C:plasma membrane"/>
    <property type="evidence" value="ECO:0007669"/>
    <property type="project" value="UniProtKB-SubCell"/>
</dbReference>
<reference evidence="12" key="1">
    <citation type="submission" date="2017-11" db="EMBL/GenBank/DDBJ databases">
        <authorList>
            <person name="Lima N.C."/>
            <person name="Parody-Merino A.M."/>
            <person name="Battley P.F."/>
            <person name="Fidler A.E."/>
            <person name="Prosdocimi F."/>
        </authorList>
    </citation>
    <scope>NUCLEOTIDE SEQUENCE [LARGE SCALE GENOMIC DNA]</scope>
</reference>
<evidence type="ECO:0000256" key="5">
    <source>
        <dbReference type="ARBA" id="ARBA00022989"/>
    </source>
</evidence>
<evidence type="ECO:0000256" key="9">
    <source>
        <dbReference type="ARBA" id="ARBA00023224"/>
    </source>
</evidence>
<dbReference type="EMBL" id="KZ509734">
    <property type="protein sequence ID" value="PKU33778.1"/>
    <property type="molecule type" value="Genomic_DNA"/>
</dbReference>
<dbReference type="PANTHER" id="PTHR26452">
    <property type="entry name" value="OLFACTORY RECEPTOR"/>
    <property type="match status" value="1"/>
</dbReference>
<dbReference type="AlphaFoldDB" id="A0A2I0TIZ1"/>
<keyword evidence="7 10" id="KW-0472">Membrane</keyword>
<evidence type="ECO:0000256" key="6">
    <source>
        <dbReference type="ARBA" id="ARBA00023040"/>
    </source>
</evidence>
<dbReference type="InterPro" id="IPR000725">
    <property type="entry name" value="Olfact_rcpt"/>
</dbReference>
<dbReference type="GO" id="GO:0004930">
    <property type="term" value="F:G protein-coupled receptor activity"/>
    <property type="evidence" value="ECO:0007669"/>
    <property type="project" value="UniProtKB-KW"/>
</dbReference>
<reference evidence="12" key="2">
    <citation type="submission" date="2017-12" db="EMBL/GenBank/DDBJ databases">
        <title>Genome sequence of the Bar-tailed Godwit (Limosa lapponica baueri).</title>
        <authorList>
            <person name="Lima N.C.B."/>
            <person name="Parody-Merino A.M."/>
            <person name="Battley P.F."/>
            <person name="Fidler A.E."/>
            <person name="Prosdocimi F."/>
        </authorList>
    </citation>
    <scope>NUCLEOTIDE SEQUENCE [LARGE SCALE GENOMIC DNA]</scope>
</reference>
<keyword evidence="2" id="KW-1003">Cell membrane</keyword>
<keyword evidence="8" id="KW-0675">Receptor</keyword>
<evidence type="ECO:0000256" key="3">
    <source>
        <dbReference type="ARBA" id="ARBA00022692"/>
    </source>
</evidence>
<dbReference type="GO" id="GO:0004984">
    <property type="term" value="F:olfactory receptor activity"/>
    <property type="evidence" value="ECO:0007669"/>
    <property type="project" value="InterPro"/>
</dbReference>
<gene>
    <name evidence="11" type="ORF">llap_15920</name>
</gene>
<evidence type="ECO:0000313" key="12">
    <source>
        <dbReference type="Proteomes" id="UP000233556"/>
    </source>
</evidence>
<keyword evidence="3 10" id="KW-0812">Transmembrane</keyword>
<dbReference type="SUPFAM" id="SSF81321">
    <property type="entry name" value="Family A G protein-coupled receptor-like"/>
    <property type="match status" value="1"/>
</dbReference>
<evidence type="ECO:0000256" key="4">
    <source>
        <dbReference type="ARBA" id="ARBA00022725"/>
    </source>
</evidence>
<keyword evidence="4" id="KW-0716">Sensory transduction</keyword>
<keyword evidence="5 10" id="KW-1133">Transmembrane helix</keyword>
<comment type="subcellular location">
    <subcellularLocation>
        <location evidence="1">Cell membrane</location>
        <topology evidence="1">Multi-pass membrane protein</topology>
    </subcellularLocation>
</comment>